<dbReference type="HOGENOM" id="CLU_1379388_0_0_1"/>
<evidence type="ECO:0000256" key="2">
    <source>
        <dbReference type="ARBA" id="ARBA00004496"/>
    </source>
</evidence>
<comment type="catalytic activity">
    <reaction evidence="1">
        <text>a fatty acyl-[ACP] + phosphate = an acyl phosphate + holo-[ACP]</text>
        <dbReference type="Rhea" id="RHEA:42292"/>
        <dbReference type="Rhea" id="RHEA-COMP:9685"/>
        <dbReference type="Rhea" id="RHEA-COMP:14125"/>
        <dbReference type="ChEBI" id="CHEBI:43474"/>
        <dbReference type="ChEBI" id="CHEBI:59918"/>
        <dbReference type="ChEBI" id="CHEBI:64479"/>
        <dbReference type="ChEBI" id="CHEBI:138651"/>
        <dbReference type="EC" id="2.3.1.274"/>
    </reaction>
</comment>
<dbReference type="EMBL" id="GL732744">
    <property type="protein sequence ID" value="EFX65453.1"/>
    <property type="molecule type" value="Genomic_DNA"/>
</dbReference>
<dbReference type="EC" id="2.3.1.274" evidence="9"/>
<accession>E9HS40</accession>
<keyword evidence="5" id="KW-0808">Transferase</keyword>
<evidence type="ECO:0000256" key="7">
    <source>
        <dbReference type="ARBA" id="ARBA00023209"/>
    </source>
</evidence>
<keyword evidence="6" id="KW-0443">Lipid metabolism</keyword>
<reference evidence="11 12" key="1">
    <citation type="journal article" date="2011" name="Science">
        <title>The ecoresponsive genome of Daphnia pulex.</title>
        <authorList>
            <person name="Colbourne J.K."/>
            <person name="Pfrender M.E."/>
            <person name="Gilbert D."/>
            <person name="Thomas W.K."/>
            <person name="Tucker A."/>
            <person name="Oakley T.H."/>
            <person name="Tokishita S."/>
            <person name="Aerts A."/>
            <person name="Arnold G.J."/>
            <person name="Basu M.K."/>
            <person name="Bauer D.J."/>
            <person name="Caceres C.E."/>
            <person name="Carmel L."/>
            <person name="Casola C."/>
            <person name="Choi J.H."/>
            <person name="Detter J.C."/>
            <person name="Dong Q."/>
            <person name="Dusheyko S."/>
            <person name="Eads B.D."/>
            <person name="Frohlich T."/>
            <person name="Geiler-Samerotte K.A."/>
            <person name="Gerlach D."/>
            <person name="Hatcher P."/>
            <person name="Jogdeo S."/>
            <person name="Krijgsveld J."/>
            <person name="Kriventseva E.V."/>
            <person name="Kultz D."/>
            <person name="Laforsch C."/>
            <person name="Lindquist E."/>
            <person name="Lopez J."/>
            <person name="Manak J.R."/>
            <person name="Muller J."/>
            <person name="Pangilinan J."/>
            <person name="Patwardhan R.P."/>
            <person name="Pitluck S."/>
            <person name="Pritham E.J."/>
            <person name="Rechtsteiner A."/>
            <person name="Rho M."/>
            <person name="Rogozin I.B."/>
            <person name="Sakarya O."/>
            <person name="Salamov A."/>
            <person name="Schaack S."/>
            <person name="Shapiro H."/>
            <person name="Shiga Y."/>
            <person name="Skalitzky C."/>
            <person name="Smith Z."/>
            <person name="Souvorov A."/>
            <person name="Sung W."/>
            <person name="Tang Z."/>
            <person name="Tsuchiya D."/>
            <person name="Tu H."/>
            <person name="Vos H."/>
            <person name="Wang M."/>
            <person name="Wolf Y.I."/>
            <person name="Yamagata H."/>
            <person name="Yamada T."/>
            <person name="Ye Y."/>
            <person name="Shaw J.R."/>
            <person name="Andrews J."/>
            <person name="Crease T.J."/>
            <person name="Tang H."/>
            <person name="Lucas S.M."/>
            <person name="Robertson H.M."/>
            <person name="Bork P."/>
            <person name="Koonin E.V."/>
            <person name="Zdobnov E.M."/>
            <person name="Grigoriev I.V."/>
            <person name="Lynch M."/>
            <person name="Boore J.L."/>
        </authorList>
    </citation>
    <scope>NUCLEOTIDE SEQUENCE [LARGE SCALE GENOMIC DNA]</scope>
</reference>
<evidence type="ECO:0000313" key="11">
    <source>
        <dbReference type="EMBL" id="EFX65453.1"/>
    </source>
</evidence>
<evidence type="ECO:0000256" key="3">
    <source>
        <dbReference type="ARBA" id="ARBA00022490"/>
    </source>
</evidence>
<evidence type="ECO:0000256" key="9">
    <source>
        <dbReference type="ARBA" id="ARBA00024069"/>
    </source>
</evidence>
<dbReference type="PANTHER" id="PTHR30100:SF1">
    <property type="entry name" value="PHOSPHATE ACYLTRANSFERASE"/>
    <property type="match status" value="1"/>
</dbReference>
<dbReference type="eggNOG" id="ENOG502RYD2">
    <property type="taxonomic scope" value="Eukaryota"/>
</dbReference>
<dbReference type="Proteomes" id="UP000000305">
    <property type="component" value="Unassembled WGS sequence"/>
</dbReference>
<keyword evidence="12" id="KW-1185">Reference proteome</keyword>
<dbReference type="Pfam" id="PF02504">
    <property type="entry name" value="FA_synthesis"/>
    <property type="match status" value="1"/>
</dbReference>
<evidence type="ECO:0000256" key="5">
    <source>
        <dbReference type="ARBA" id="ARBA00022679"/>
    </source>
</evidence>
<dbReference type="Gene3D" id="3.40.718.10">
    <property type="entry name" value="Isopropylmalate Dehydrogenase"/>
    <property type="match status" value="2"/>
</dbReference>
<dbReference type="InterPro" id="IPR012281">
    <property type="entry name" value="Phospholipid_synth_PlsX-like"/>
</dbReference>
<dbReference type="GO" id="GO:0008654">
    <property type="term" value="P:phospholipid biosynthetic process"/>
    <property type="evidence" value="ECO:0007669"/>
    <property type="project" value="UniProtKB-KW"/>
</dbReference>
<dbReference type="GO" id="GO:0006633">
    <property type="term" value="P:fatty acid biosynthetic process"/>
    <property type="evidence" value="ECO:0007669"/>
    <property type="project" value="InterPro"/>
</dbReference>
<organism evidence="11 12">
    <name type="scientific">Daphnia pulex</name>
    <name type="common">Water flea</name>
    <dbReference type="NCBI Taxonomy" id="6669"/>
    <lineage>
        <taxon>Eukaryota</taxon>
        <taxon>Metazoa</taxon>
        <taxon>Ecdysozoa</taxon>
        <taxon>Arthropoda</taxon>
        <taxon>Crustacea</taxon>
        <taxon>Branchiopoda</taxon>
        <taxon>Diplostraca</taxon>
        <taxon>Cladocera</taxon>
        <taxon>Anomopoda</taxon>
        <taxon>Daphniidae</taxon>
        <taxon>Daphnia</taxon>
    </lineage>
</organism>
<comment type="subcellular location">
    <subcellularLocation>
        <location evidence="2">Cytoplasm</location>
    </subcellularLocation>
</comment>
<sequence>MAIRSLKRSSMRLALGADRGGKTRFVFSAGNTCSYMGLAKIILKTLPGVCVCVGGGGNLTRGNIDVSVTDVFTGNVALKTGEGVIRLIFDALKWGFSSSWRGKLEYLITKLIFESLKCQLDLQKYNGACWIGLNGMAVKSHGKLIPWNLPINYLFSQLAQFTIKVSKSPDSQLKVLHLVLVAISPALFWFLEVLSDEK</sequence>
<keyword evidence="3" id="KW-0963">Cytoplasm</keyword>
<evidence type="ECO:0000256" key="6">
    <source>
        <dbReference type="ARBA" id="ARBA00023098"/>
    </source>
</evidence>
<name>E9HS40_DAPPU</name>
<dbReference type="InParanoid" id="E9HS40"/>
<gene>
    <name evidence="11" type="ORF">DAPPUDRAFT_117277</name>
</gene>
<dbReference type="SUPFAM" id="SSF53659">
    <property type="entry name" value="Isocitrate/Isopropylmalate dehydrogenase-like"/>
    <property type="match status" value="1"/>
</dbReference>
<evidence type="ECO:0000256" key="8">
    <source>
        <dbReference type="ARBA" id="ARBA00023264"/>
    </source>
</evidence>
<evidence type="ECO:0000313" key="12">
    <source>
        <dbReference type="Proteomes" id="UP000000305"/>
    </source>
</evidence>
<evidence type="ECO:0000256" key="1">
    <source>
        <dbReference type="ARBA" id="ARBA00001232"/>
    </source>
</evidence>
<dbReference type="GO" id="GO:0043811">
    <property type="term" value="F:phosphate:acyl-[acyl carrier protein] acyltransferase activity"/>
    <property type="evidence" value="ECO:0007669"/>
    <property type="project" value="UniProtKB-EC"/>
</dbReference>
<evidence type="ECO:0000256" key="10">
    <source>
        <dbReference type="ARBA" id="ARBA00046608"/>
    </source>
</evidence>
<protein>
    <recommendedName>
        <fullName evidence="9">phosphate acyltransferase</fullName>
        <ecNumber evidence="9">2.3.1.274</ecNumber>
    </recommendedName>
</protein>
<dbReference type="InterPro" id="IPR003664">
    <property type="entry name" value="FA_synthesis"/>
</dbReference>
<keyword evidence="8" id="KW-1208">Phospholipid metabolism</keyword>
<dbReference type="GO" id="GO:0005737">
    <property type="term" value="C:cytoplasm"/>
    <property type="evidence" value="ECO:0007669"/>
    <property type="project" value="UniProtKB-SubCell"/>
</dbReference>
<keyword evidence="4" id="KW-0444">Lipid biosynthesis</keyword>
<proteinExistence type="predicted"/>
<dbReference type="OrthoDB" id="10066516at2759"/>
<comment type="subunit">
    <text evidence="10">Homodimer. Probably interacts with PlsY.</text>
</comment>
<dbReference type="KEGG" id="dpx:DAPPUDRAFT_117277"/>
<dbReference type="AlphaFoldDB" id="E9HS40"/>
<keyword evidence="7" id="KW-0594">Phospholipid biosynthesis</keyword>
<dbReference type="PANTHER" id="PTHR30100">
    <property type="entry name" value="FATTY ACID/PHOSPHOLIPID SYNTHESIS PROTEIN PLSX"/>
    <property type="match status" value="1"/>
</dbReference>
<evidence type="ECO:0000256" key="4">
    <source>
        <dbReference type="ARBA" id="ARBA00022516"/>
    </source>
</evidence>